<dbReference type="Gene3D" id="3.40.50.1820">
    <property type="entry name" value="alpha/beta hydrolase"/>
    <property type="match status" value="1"/>
</dbReference>
<proteinExistence type="predicted"/>
<dbReference type="Proteomes" id="UP001501612">
    <property type="component" value="Unassembled WGS sequence"/>
</dbReference>
<dbReference type="SUPFAM" id="SSF53474">
    <property type="entry name" value="alpha/beta-Hydrolases"/>
    <property type="match status" value="1"/>
</dbReference>
<evidence type="ECO:0000259" key="2">
    <source>
        <dbReference type="Pfam" id="PF02129"/>
    </source>
</evidence>
<evidence type="ECO:0000256" key="1">
    <source>
        <dbReference type="SAM" id="MobiDB-lite"/>
    </source>
</evidence>
<feature type="domain" description="Xaa-Pro dipeptidyl-peptidase-like" evidence="2">
    <location>
        <begin position="2"/>
        <end position="131"/>
    </location>
</feature>
<dbReference type="InterPro" id="IPR000383">
    <property type="entry name" value="Xaa-Pro-like_dom"/>
</dbReference>
<gene>
    <name evidence="3" type="ORF">GCM10009737_00880</name>
</gene>
<reference evidence="3 4" key="1">
    <citation type="journal article" date="2019" name="Int. J. Syst. Evol. Microbiol.">
        <title>The Global Catalogue of Microorganisms (GCM) 10K type strain sequencing project: providing services to taxonomists for standard genome sequencing and annotation.</title>
        <authorList>
            <consortium name="The Broad Institute Genomics Platform"/>
            <consortium name="The Broad Institute Genome Sequencing Center for Infectious Disease"/>
            <person name="Wu L."/>
            <person name="Ma J."/>
        </authorList>
    </citation>
    <scope>NUCLEOTIDE SEQUENCE [LARGE SCALE GENOMIC DNA]</scope>
    <source>
        <strain evidence="3 4">JCM 14046</strain>
    </source>
</reference>
<keyword evidence="4" id="KW-1185">Reference proteome</keyword>
<sequence>MLVARTPYGAAAHAAEGTAWAARGVGFVVQDVRGRHRSPGDFVPYAEDRYDDGPALLAWVRERVAVPVVLTGTSYGAHAALATASAPGVEPPAGVVAMVPALGLGETARTRGGVLQLASRLGWWLAHDVRRPWSDVLAARRHDAERAAAVGRLTCPLLAVGGTDDFFAHDTLDLASAWGGPARLVLGPWDHSLAGARRAERVLAWLADVLAGRPPAGVETVDRDGVVGQDRPPRAVVHLDPETAGTAEEGDQWCATLLADDRPVAHGAAHGPRIELGPVVLTAAERSRLRVRLGTDDFPRYARSPGSLRRPDRRPPVPDHRLELLA</sequence>
<feature type="compositionally biased region" description="Basic and acidic residues" evidence="1">
    <location>
        <begin position="309"/>
        <end position="326"/>
    </location>
</feature>
<evidence type="ECO:0000313" key="4">
    <source>
        <dbReference type="Proteomes" id="UP001501612"/>
    </source>
</evidence>
<organism evidence="3 4">
    <name type="scientific">Nocardioides lentus</name>
    <dbReference type="NCBI Taxonomy" id="338077"/>
    <lineage>
        <taxon>Bacteria</taxon>
        <taxon>Bacillati</taxon>
        <taxon>Actinomycetota</taxon>
        <taxon>Actinomycetes</taxon>
        <taxon>Propionibacteriales</taxon>
        <taxon>Nocardioidaceae</taxon>
        <taxon>Nocardioides</taxon>
    </lineage>
</organism>
<comment type="caution">
    <text evidence="3">The sequence shown here is derived from an EMBL/GenBank/DDBJ whole genome shotgun (WGS) entry which is preliminary data.</text>
</comment>
<protein>
    <recommendedName>
        <fullName evidence="2">Xaa-Pro dipeptidyl-peptidase-like domain-containing protein</fullName>
    </recommendedName>
</protein>
<evidence type="ECO:0000313" key="3">
    <source>
        <dbReference type="EMBL" id="GAA1904015.1"/>
    </source>
</evidence>
<name>A0ABN2NV47_9ACTN</name>
<dbReference type="Pfam" id="PF02129">
    <property type="entry name" value="Peptidase_S15"/>
    <property type="match status" value="1"/>
</dbReference>
<feature type="region of interest" description="Disordered" evidence="1">
    <location>
        <begin position="300"/>
        <end position="326"/>
    </location>
</feature>
<accession>A0ABN2NV47</accession>
<dbReference type="InterPro" id="IPR029058">
    <property type="entry name" value="AB_hydrolase_fold"/>
</dbReference>
<dbReference type="EMBL" id="BAAAMY010000001">
    <property type="protein sequence ID" value="GAA1904015.1"/>
    <property type="molecule type" value="Genomic_DNA"/>
</dbReference>